<protein>
    <submittedName>
        <fullName evidence="2">Uncharacterized protein</fullName>
    </submittedName>
</protein>
<dbReference type="EMBL" id="JAJJMB010004060">
    <property type="protein sequence ID" value="KAI3944217.1"/>
    <property type="molecule type" value="Genomic_DNA"/>
</dbReference>
<accession>A0AAD4XQN2</accession>
<dbReference type="AlphaFoldDB" id="A0AAD4XQN2"/>
<gene>
    <name evidence="2" type="ORF">MKW98_016447</name>
</gene>
<organism evidence="2 3">
    <name type="scientific">Papaver atlanticum</name>
    <dbReference type="NCBI Taxonomy" id="357466"/>
    <lineage>
        <taxon>Eukaryota</taxon>
        <taxon>Viridiplantae</taxon>
        <taxon>Streptophyta</taxon>
        <taxon>Embryophyta</taxon>
        <taxon>Tracheophyta</taxon>
        <taxon>Spermatophyta</taxon>
        <taxon>Magnoliopsida</taxon>
        <taxon>Ranunculales</taxon>
        <taxon>Papaveraceae</taxon>
        <taxon>Papaveroideae</taxon>
        <taxon>Papaver</taxon>
    </lineage>
</organism>
<name>A0AAD4XQN2_9MAGN</name>
<evidence type="ECO:0000256" key="1">
    <source>
        <dbReference type="SAM" id="MobiDB-lite"/>
    </source>
</evidence>
<evidence type="ECO:0000313" key="3">
    <source>
        <dbReference type="Proteomes" id="UP001202328"/>
    </source>
</evidence>
<proteinExistence type="predicted"/>
<dbReference type="Proteomes" id="UP001202328">
    <property type="component" value="Unassembled WGS sequence"/>
</dbReference>
<sequence length="243" mass="25955">MGKMETSRGKSPLQLFACSSTFFAIAICLFVSTEMASAWINKCLPGDLFIDSNQIVSPASCDSGYCTNWCQNLCSGMGTFASQDRCRITQGVTSCKCCCKRPGVYLPPDESDWGGLGPGQNNNCSSAQTFLTFRRTDGNDCMRQSICDGECNKLGLLSQRTECVANSNDVPNNVYIWWEQCCCGTNPPPPPSCPSPPPPSPPPPPPSPPPPSPPPPCPPPPHTKLVDIEIGGGTKIKIPPLLG</sequence>
<feature type="region of interest" description="Disordered" evidence="1">
    <location>
        <begin position="190"/>
        <end position="226"/>
    </location>
</feature>
<feature type="compositionally biased region" description="Pro residues" evidence="1">
    <location>
        <begin position="190"/>
        <end position="222"/>
    </location>
</feature>
<evidence type="ECO:0000313" key="2">
    <source>
        <dbReference type="EMBL" id="KAI3944217.1"/>
    </source>
</evidence>
<keyword evidence="3" id="KW-1185">Reference proteome</keyword>
<reference evidence="2" key="1">
    <citation type="submission" date="2022-04" db="EMBL/GenBank/DDBJ databases">
        <title>A functionally conserved STORR gene fusion in Papaver species that diverged 16.8 million years ago.</title>
        <authorList>
            <person name="Catania T."/>
        </authorList>
    </citation>
    <scope>NUCLEOTIDE SEQUENCE</scope>
    <source>
        <strain evidence="2">S-188037</strain>
    </source>
</reference>
<comment type="caution">
    <text evidence="2">The sequence shown here is derived from an EMBL/GenBank/DDBJ whole genome shotgun (WGS) entry which is preliminary data.</text>
</comment>